<evidence type="ECO:0000313" key="1">
    <source>
        <dbReference type="EMBL" id="SEP80321.1"/>
    </source>
</evidence>
<reference evidence="2" key="1">
    <citation type="submission" date="2016-10" db="EMBL/GenBank/DDBJ databases">
        <authorList>
            <person name="Varghese N."/>
            <person name="Submissions S."/>
        </authorList>
    </citation>
    <scope>NUCLEOTIDE SEQUENCE [LARGE SCALE GENOMIC DNA]</scope>
    <source>
        <strain evidence="2">CGMCC 4.3525</strain>
    </source>
</reference>
<proteinExistence type="predicted"/>
<protein>
    <submittedName>
        <fullName evidence="1">Uncharacterized protein</fullName>
    </submittedName>
</protein>
<dbReference type="EMBL" id="FOFR01000001">
    <property type="protein sequence ID" value="SEP80321.1"/>
    <property type="molecule type" value="Genomic_DNA"/>
</dbReference>
<dbReference type="STRING" id="402600.SAMN05216188_101537"/>
<dbReference type="AlphaFoldDB" id="A0A1H9AV00"/>
<dbReference type="Proteomes" id="UP000199352">
    <property type="component" value="Unassembled WGS sequence"/>
</dbReference>
<keyword evidence="2" id="KW-1185">Reference proteome</keyword>
<sequence>MPDLVRVHLTDGVPMRPLAMPFADRIEIRFGNAFPAVLVVDRDVVPQLRDVLDQGWRALQASAARQEGRHALTEEAPDVRG</sequence>
<dbReference type="OrthoDB" id="3694955at2"/>
<organism evidence="1 2">
    <name type="scientific">Lentzea xinjiangensis</name>
    <dbReference type="NCBI Taxonomy" id="402600"/>
    <lineage>
        <taxon>Bacteria</taxon>
        <taxon>Bacillati</taxon>
        <taxon>Actinomycetota</taxon>
        <taxon>Actinomycetes</taxon>
        <taxon>Pseudonocardiales</taxon>
        <taxon>Pseudonocardiaceae</taxon>
        <taxon>Lentzea</taxon>
    </lineage>
</organism>
<accession>A0A1H9AV00</accession>
<name>A0A1H9AV00_9PSEU</name>
<gene>
    <name evidence="1" type="ORF">SAMN05216188_101537</name>
</gene>
<evidence type="ECO:0000313" key="2">
    <source>
        <dbReference type="Proteomes" id="UP000199352"/>
    </source>
</evidence>